<dbReference type="EMBL" id="JACHNC010000001">
    <property type="protein sequence ID" value="MBB4750118.1"/>
    <property type="molecule type" value="Genomic_DNA"/>
</dbReference>
<name>A0A7W7HGI3_9ACTN</name>
<dbReference type="AlphaFoldDB" id="A0A7W7HGI3"/>
<feature type="transmembrane region" description="Helical" evidence="2">
    <location>
        <begin position="41"/>
        <end position="61"/>
    </location>
</feature>
<feature type="compositionally biased region" description="Low complexity" evidence="1">
    <location>
        <begin position="265"/>
        <end position="450"/>
    </location>
</feature>
<protein>
    <submittedName>
        <fullName evidence="3">Uncharacterized protein</fullName>
    </submittedName>
</protein>
<sequence>MTPSLGDSAKPPAGHSIAAFADLPLAHGVGESADLPLPLDLVLQAGAATLVLSFLIAGLWWREPRLRPSTPHTLGIGHFLRYPVLLLALYVTGYAVAGPRGPENPAPHALFVLLWVGLVPVSMIAGPVWRTVNPLRTLFTLLGLPRRGLRPLPPGASASVWPAAAFLLAFVWFELVVPHHGDPVAVGLFLLAYAVSQLLLATLRGEEWFARGDSFEVYSDLAGRLSPFRWRPLLSGLAGPVTNEPTSAAPAIPAPTSPQPPAEAPSPALAAAPSPAQAEAPSSALAEAPSSALAEAPSSALAEAPSSAQAEAPSSAQAEAPSSAQAEAPSPAQAEAPSSAQAEAPSSAQAEAPSSALAEAPSSALAEAPSPAQAEAPSPAQAEAPSPAQAEAPSSALAEAPSSALAEAPSPALAEAPSPAQAAAPSPAQAGVPSPAQAAAPSPAQAGVPSPAQAGVAVWTRARRSLASAGLAAFIAVWWGSTVFDSASSSPAWTTLTRHLGSPLFSGTAGLVLLCSSVFLAVRWTAGRLDVTMSLIPIAAGYTLAHYLSLLITEGPRGLLLLVGSGTTATITPSPQLISSVQIALILIGHAVGVIVAHDRALAEHPGRPLLAVLADEFPMVLFMIGCTWAGLFLLFVR</sequence>
<feature type="transmembrane region" description="Helical" evidence="2">
    <location>
        <begin position="466"/>
        <end position="484"/>
    </location>
</feature>
<dbReference type="PANTHER" id="PTHR48148">
    <property type="entry name" value="KERATINOCYTE PROLINE-RICH PROTEIN"/>
    <property type="match status" value="1"/>
</dbReference>
<keyword evidence="2" id="KW-0472">Membrane</keyword>
<evidence type="ECO:0000256" key="1">
    <source>
        <dbReference type="SAM" id="MobiDB-lite"/>
    </source>
</evidence>
<dbReference type="Proteomes" id="UP000590511">
    <property type="component" value="Unassembled WGS sequence"/>
</dbReference>
<keyword evidence="2" id="KW-1133">Transmembrane helix</keyword>
<feature type="transmembrane region" description="Helical" evidence="2">
    <location>
        <begin position="73"/>
        <end position="97"/>
    </location>
</feature>
<evidence type="ECO:0000313" key="4">
    <source>
        <dbReference type="Proteomes" id="UP000590511"/>
    </source>
</evidence>
<feature type="compositionally biased region" description="Pro residues" evidence="1">
    <location>
        <begin position="252"/>
        <end position="264"/>
    </location>
</feature>
<proteinExistence type="predicted"/>
<gene>
    <name evidence="3" type="ORF">BJ964_004279</name>
</gene>
<feature type="transmembrane region" description="Helical" evidence="2">
    <location>
        <begin position="534"/>
        <end position="552"/>
    </location>
</feature>
<dbReference type="RefSeq" id="WP_316254053.1">
    <property type="nucleotide sequence ID" value="NZ_JACHNC010000001.1"/>
</dbReference>
<accession>A0A7W7HGI3</accession>
<feature type="transmembrane region" description="Helical" evidence="2">
    <location>
        <begin position="185"/>
        <end position="203"/>
    </location>
</feature>
<keyword evidence="2" id="KW-0812">Transmembrane</keyword>
<feature type="transmembrane region" description="Helical" evidence="2">
    <location>
        <begin position="109"/>
        <end position="132"/>
    </location>
</feature>
<reference evidence="3 4" key="1">
    <citation type="submission" date="2020-08" db="EMBL/GenBank/DDBJ databases">
        <title>Sequencing the genomes of 1000 actinobacteria strains.</title>
        <authorList>
            <person name="Klenk H.-P."/>
        </authorList>
    </citation>
    <scope>NUCLEOTIDE SEQUENCE [LARGE SCALE GENOMIC DNA]</scope>
    <source>
        <strain evidence="3 4">DSM 43150</strain>
    </source>
</reference>
<dbReference type="Pfam" id="PF02389">
    <property type="entry name" value="Cornifin"/>
    <property type="match status" value="1"/>
</dbReference>
<comment type="caution">
    <text evidence="3">The sequence shown here is derived from an EMBL/GenBank/DDBJ whole genome shotgun (WGS) entry which is preliminary data.</text>
</comment>
<evidence type="ECO:0000256" key="2">
    <source>
        <dbReference type="SAM" id="Phobius"/>
    </source>
</evidence>
<feature type="transmembrane region" description="Helical" evidence="2">
    <location>
        <begin position="152"/>
        <end position="173"/>
    </location>
</feature>
<dbReference type="PANTHER" id="PTHR48148:SF2">
    <property type="entry name" value="PA14 DOMAIN-CONTAINING PROTEIN"/>
    <property type="match status" value="1"/>
</dbReference>
<evidence type="ECO:0000313" key="3">
    <source>
        <dbReference type="EMBL" id="MBB4750118.1"/>
    </source>
</evidence>
<feature type="transmembrane region" description="Helical" evidence="2">
    <location>
        <begin position="504"/>
        <end position="522"/>
    </location>
</feature>
<feature type="transmembrane region" description="Helical" evidence="2">
    <location>
        <begin position="618"/>
        <end position="637"/>
    </location>
</feature>
<organism evidence="3 4">
    <name type="scientific">Actinoplanes lobatus</name>
    <dbReference type="NCBI Taxonomy" id="113568"/>
    <lineage>
        <taxon>Bacteria</taxon>
        <taxon>Bacillati</taxon>
        <taxon>Actinomycetota</taxon>
        <taxon>Actinomycetes</taxon>
        <taxon>Micromonosporales</taxon>
        <taxon>Micromonosporaceae</taxon>
        <taxon>Actinoplanes</taxon>
    </lineage>
</organism>
<feature type="region of interest" description="Disordered" evidence="1">
    <location>
        <begin position="241"/>
        <end position="450"/>
    </location>
</feature>